<protein>
    <submittedName>
        <fullName evidence="1">Uncharacterized protein</fullName>
    </submittedName>
</protein>
<name>A0ABZ0VLN6_9HYPH</name>
<dbReference type="RefSeq" id="WP_245268892.1">
    <property type="nucleotide sequence ID" value="NZ_CP139858.1"/>
</dbReference>
<keyword evidence="2" id="KW-1185">Reference proteome</keyword>
<proteinExistence type="predicted"/>
<dbReference type="EMBL" id="CP139858">
    <property type="protein sequence ID" value="WQB97014.1"/>
    <property type="molecule type" value="Genomic_DNA"/>
</dbReference>
<accession>A0ABZ0VLN6</accession>
<evidence type="ECO:0000313" key="1">
    <source>
        <dbReference type="EMBL" id="WQB97014.1"/>
    </source>
</evidence>
<dbReference type="Proteomes" id="UP001322481">
    <property type="component" value="Chromosome"/>
</dbReference>
<organism evidence="1 2">
    <name type="scientific">Mesorhizobium huakuii</name>
    <dbReference type="NCBI Taxonomy" id="28104"/>
    <lineage>
        <taxon>Bacteria</taxon>
        <taxon>Pseudomonadati</taxon>
        <taxon>Pseudomonadota</taxon>
        <taxon>Alphaproteobacteria</taxon>
        <taxon>Hyphomicrobiales</taxon>
        <taxon>Phyllobacteriaceae</taxon>
        <taxon>Mesorhizobium</taxon>
    </lineage>
</organism>
<reference evidence="1 2" key="1">
    <citation type="submission" date="2023-11" db="EMBL/GenBank/DDBJ databases">
        <authorList>
            <person name="Panchal A.K."/>
            <person name="Meaney J.S."/>
            <person name="Karas B.J."/>
            <person name="diCenzo G.C."/>
        </authorList>
    </citation>
    <scope>NUCLEOTIDE SEQUENCE [LARGE SCALE GENOMIC DNA]</scope>
    <source>
        <strain evidence="1 2">NZP2235</strain>
    </source>
</reference>
<sequence>MSSSKARASKSAALKDDKRAIFAAAAAHAQRAVDYLLRFSASEAAAA</sequence>
<evidence type="ECO:0000313" key="2">
    <source>
        <dbReference type="Proteomes" id="UP001322481"/>
    </source>
</evidence>
<gene>
    <name evidence="1" type="ORF">U0R22_001119</name>
</gene>